<keyword evidence="4" id="KW-1185">Reference proteome</keyword>
<dbReference type="RefSeq" id="WP_052236776.1">
    <property type="nucleotide sequence ID" value="NZ_CP009056.1"/>
</dbReference>
<dbReference type="InterPro" id="IPR050114">
    <property type="entry name" value="UPF0173_UPF0282_UlaG_hydrolase"/>
</dbReference>
<dbReference type="EMBL" id="CP009056">
    <property type="protein sequence ID" value="AJA44839.1"/>
    <property type="molecule type" value="Genomic_DNA"/>
</dbReference>
<evidence type="ECO:0000313" key="3">
    <source>
        <dbReference type="EMBL" id="AJA44839.1"/>
    </source>
</evidence>
<dbReference type="GO" id="GO:0016787">
    <property type="term" value="F:hydrolase activity"/>
    <property type="evidence" value="ECO:0007669"/>
    <property type="project" value="UniProtKB-KW"/>
</dbReference>
<keyword evidence="1 3" id="KW-0378">Hydrolase</keyword>
<dbReference type="OrthoDB" id="9805728at2"/>
<dbReference type="PANTHER" id="PTHR43546">
    <property type="entry name" value="UPF0173 METAL-DEPENDENT HYDROLASE MJ1163-RELATED"/>
    <property type="match status" value="1"/>
</dbReference>
<dbReference type="STRING" id="1267021.FPB0191_01013"/>
<name>A0A0A7RZX4_FRIPE</name>
<proteinExistence type="predicted"/>
<dbReference type="KEGG" id="fpp:FPB0191_01013"/>
<dbReference type="Proteomes" id="UP000030901">
    <property type="component" value="Chromosome"/>
</dbReference>
<dbReference type="AlphaFoldDB" id="A0A0A7RZX4"/>
<feature type="domain" description="Metallo-beta-lactamase" evidence="2">
    <location>
        <begin position="42"/>
        <end position="245"/>
    </location>
</feature>
<dbReference type="Gene3D" id="3.60.15.10">
    <property type="entry name" value="Ribonuclease Z/Hydroxyacylglutathione hydrolase-like"/>
    <property type="match status" value="1"/>
</dbReference>
<dbReference type="SUPFAM" id="SSF56281">
    <property type="entry name" value="Metallo-hydrolase/oxidoreductase"/>
    <property type="match status" value="1"/>
</dbReference>
<protein>
    <submittedName>
        <fullName evidence="3">Putative Zn-dependent hydrolase with the beta-lactamase fold</fullName>
    </submittedName>
</protein>
<evidence type="ECO:0000259" key="2">
    <source>
        <dbReference type="Pfam" id="PF12706"/>
    </source>
</evidence>
<sequence length="282" mass="31630">MKTNFSLADKTSNLNFKNNTNQVLIQQIRNATLKISYAGTIFLIDPMLAPKGAYPGFEETYRSELRNPLIDLPASISEIIKGVDAIIVTHTHLDHWDDAAQEFIPKHFPLFVQNEQDAKLIQSQGFTNIRILDNNILFNDIHLTKVGGQHGTDSMYAVPDLANRLGDTMGVVFHAKGFKTLYIAGDTVWCDETTRVISNYKPEIIVLNTGYARLKNFDGSIIMGKDDVKHAYQTASNAIIIATHMDAVNHAMLTRKKLREYITKEGINDRVLVPNDGETIKL</sequence>
<dbReference type="InterPro" id="IPR036866">
    <property type="entry name" value="RibonucZ/Hydroxyglut_hydro"/>
</dbReference>
<gene>
    <name evidence="3" type="ORF">FPB0191_01013</name>
</gene>
<dbReference type="PANTHER" id="PTHR43546:SF9">
    <property type="entry name" value="L-ASCORBATE-6-PHOSPHATE LACTONASE ULAG-RELATED"/>
    <property type="match status" value="1"/>
</dbReference>
<reference evidence="3 4" key="1">
    <citation type="journal article" date="2014" name="Appl. Environ. Microbiol.">
        <title>Gut symbionts from distinct hosts exhibit genotoxic activity via divergent colibactin biosynthetic pathways.</title>
        <authorList>
            <person name="Engel P."/>
            <person name="Vizcaino M.I."/>
            <person name="Crawford J.M."/>
        </authorList>
    </citation>
    <scope>NUCLEOTIDE SEQUENCE [LARGE SCALE GENOMIC DNA]</scope>
    <source>
        <strain evidence="3 4">PEB0191</strain>
    </source>
</reference>
<evidence type="ECO:0000256" key="1">
    <source>
        <dbReference type="ARBA" id="ARBA00022801"/>
    </source>
</evidence>
<accession>A0A0A7RZX4</accession>
<organism evidence="3 4">
    <name type="scientific">Frischella perrara</name>
    <dbReference type="NCBI Taxonomy" id="1267021"/>
    <lineage>
        <taxon>Bacteria</taxon>
        <taxon>Pseudomonadati</taxon>
        <taxon>Pseudomonadota</taxon>
        <taxon>Gammaproteobacteria</taxon>
        <taxon>Orbales</taxon>
        <taxon>Orbaceae</taxon>
        <taxon>Frischella</taxon>
    </lineage>
</organism>
<dbReference type="HOGENOM" id="CLU_096448_0_0_6"/>
<dbReference type="Pfam" id="PF12706">
    <property type="entry name" value="Lactamase_B_2"/>
    <property type="match status" value="1"/>
</dbReference>
<evidence type="ECO:0000313" key="4">
    <source>
        <dbReference type="Proteomes" id="UP000030901"/>
    </source>
</evidence>
<dbReference type="InterPro" id="IPR001279">
    <property type="entry name" value="Metallo-B-lactamas"/>
</dbReference>